<dbReference type="InterPro" id="IPR007730">
    <property type="entry name" value="SPOR-like_dom"/>
</dbReference>
<accession>A0A9X1FMS5</accession>
<dbReference type="EMBL" id="JAHWDP010000001">
    <property type="protein sequence ID" value="MBW2937200.1"/>
    <property type="molecule type" value="Genomic_DNA"/>
</dbReference>
<dbReference type="PROSITE" id="PS51724">
    <property type="entry name" value="SPOR"/>
    <property type="match status" value="1"/>
</dbReference>
<dbReference type="Pfam" id="PF05036">
    <property type="entry name" value="SPOR"/>
    <property type="match status" value="1"/>
</dbReference>
<organism evidence="2 3">
    <name type="scientific">Halomarinibacterium sedimenti</name>
    <dbReference type="NCBI Taxonomy" id="2857106"/>
    <lineage>
        <taxon>Bacteria</taxon>
        <taxon>Pseudomonadati</taxon>
        <taxon>Bacteroidota</taxon>
        <taxon>Flavobacteriia</taxon>
        <taxon>Flavobacteriales</taxon>
        <taxon>Flavobacteriaceae</taxon>
        <taxon>Halomarinibacterium</taxon>
    </lineage>
</organism>
<comment type="caution">
    <text evidence="2">The sequence shown here is derived from an EMBL/GenBank/DDBJ whole genome shotgun (WGS) entry which is preliminary data.</text>
</comment>
<dbReference type="AlphaFoldDB" id="A0A9X1FMS5"/>
<keyword evidence="3" id="KW-1185">Reference proteome</keyword>
<dbReference type="InterPro" id="IPR041268">
    <property type="entry name" value="HU-CCDC81_bac_2"/>
</dbReference>
<dbReference type="Pfam" id="PF18175">
    <property type="entry name" value="HU-CCDC81_bac_2"/>
    <property type="match status" value="1"/>
</dbReference>
<dbReference type="Pfam" id="PF18174">
    <property type="entry name" value="HU-CCDC81_bac_1"/>
    <property type="match status" value="1"/>
</dbReference>
<reference evidence="2" key="1">
    <citation type="submission" date="2021-07" db="EMBL/GenBank/DDBJ databases">
        <title>Aureisphaera sp. CAU 1614 isolated from sea sediment.</title>
        <authorList>
            <person name="Kim W."/>
        </authorList>
    </citation>
    <scope>NUCLEOTIDE SEQUENCE</scope>
    <source>
        <strain evidence="2">CAU 1614</strain>
    </source>
</reference>
<name>A0A9X1FMS5_9FLAO</name>
<gene>
    <name evidence="2" type="ORF">KXJ69_03730</name>
</gene>
<evidence type="ECO:0000313" key="3">
    <source>
        <dbReference type="Proteomes" id="UP001138686"/>
    </source>
</evidence>
<dbReference type="Proteomes" id="UP001138686">
    <property type="component" value="Unassembled WGS sequence"/>
</dbReference>
<sequence>MQLVTYIKDLLYRYECVIVPGFGAFLTRYRAAQIDDNHTFYPPGKTLSFNRQLQTNDGILAHHVASNENCSYEVALQKVRNFAGKISLQLSEGETVVLQNIGEFFLNKERKIQFIPSEKENYSPSSFGLSSFVSPKIERISEESPSKLVSIAQEKKKTVIPYMRYAAIGLLAITIGGFSGLKIYEGEVEKHNFAEKKKADALVETQIQEATFVIESFPPLTISIPKESGKYHIVAGAFRIEENAHKKVTQLTEKGFSARIIGANKYGLHQVVYSSHQDRLEALHMLQSIKNSENKEAWLLVQDLSE</sequence>
<dbReference type="InterPro" id="IPR040495">
    <property type="entry name" value="HU-CCDC81_bac_1"/>
</dbReference>
<evidence type="ECO:0000313" key="2">
    <source>
        <dbReference type="EMBL" id="MBW2937200.1"/>
    </source>
</evidence>
<evidence type="ECO:0000259" key="1">
    <source>
        <dbReference type="PROSITE" id="PS51724"/>
    </source>
</evidence>
<feature type="domain" description="SPOR" evidence="1">
    <location>
        <begin position="225"/>
        <end position="302"/>
    </location>
</feature>
<dbReference type="GO" id="GO:0042834">
    <property type="term" value="F:peptidoglycan binding"/>
    <property type="evidence" value="ECO:0007669"/>
    <property type="project" value="InterPro"/>
</dbReference>
<dbReference type="RefSeq" id="WP_219051417.1">
    <property type="nucleotide sequence ID" value="NZ_JAHWDP010000001.1"/>
</dbReference>
<proteinExistence type="predicted"/>
<protein>
    <submittedName>
        <fullName evidence="2">SPOR domain-containing protein</fullName>
    </submittedName>
</protein>